<dbReference type="STRING" id="1008459.TASI_0508"/>
<evidence type="ECO:0000256" key="4">
    <source>
        <dbReference type="ARBA" id="ARBA00023054"/>
    </source>
</evidence>
<comment type="function">
    <text evidence="6">Required for chromosome condensation and partitioning.</text>
</comment>
<dbReference type="SUPFAM" id="SSF52540">
    <property type="entry name" value="P-loop containing nucleoside triphosphate hydrolases"/>
    <property type="match status" value="1"/>
</dbReference>
<keyword evidence="1 6" id="KW-0963">Cytoplasm</keyword>
<feature type="coiled-coil region" evidence="6">
    <location>
        <begin position="251"/>
        <end position="341"/>
    </location>
</feature>
<evidence type="ECO:0000256" key="6">
    <source>
        <dbReference type="HAMAP-Rule" id="MF_01894"/>
    </source>
</evidence>
<dbReference type="KEGG" id="tas:TASI_0508"/>
<comment type="subunit">
    <text evidence="6">Homodimer.</text>
</comment>
<feature type="coiled-coil region" evidence="6">
    <location>
        <begin position="981"/>
        <end position="1015"/>
    </location>
</feature>
<keyword evidence="5 6" id="KW-0238">DNA-binding</keyword>
<comment type="subcellular location">
    <subcellularLocation>
        <location evidence="6">Cytoplasm</location>
    </subcellularLocation>
</comment>
<comment type="similarity">
    <text evidence="6">Belongs to the SMC family.</text>
</comment>
<keyword evidence="4 6" id="KW-0175">Coiled coil</keyword>
<dbReference type="OrthoDB" id="9808768at2"/>
<dbReference type="RefSeq" id="WP_014111181.1">
    <property type="nucleotide sequence ID" value="NC_016043.1"/>
</dbReference>
<dbReference type="SUPFAM" id="SSF75553">
    <property type="entry name" value="Smc hinge domain"/>
    <property type="match status" value="1"/>
</dbReference>
<dbReference type="EMBL" id="CP003059">
    <property type="protein sequence ID" value="AEP36283.1"/>
    <property type="molecule type" value="Genomic_DNA"/>
</dbReference>
<dbReference type="InterPro" id="IPR011890">
    <property type="entry name" value="SMC_prok"/>
</dbReference>
<dbReference type="InterPro" id="IPR036277">
    <property type="entry name" value="SMC_hinge_sf"/>
</dbReference>
<dbReference type="Pfam" id="PF02463">
    <property type="entry name" value="SMC_N"/>
    <property type="match status" value="2"/>
</dbReference>
<feature type="domain" description="RecF/RecN/SMC N-terminal" evidence="7">
    <location>
        <begin position="678"/>
        <end position="1157"/>
    </location>
</feature>
<dbReference type="Pfam" id="PF06470">
    <property type="entry name" value="SMC_hinge"/>
    <property type="match status" value="1"/>
</dbReference>
<evidence type="ECO:0000313" key="10">
    <source>
        <dbReference type="Proteomes" id="UP000009284"/>
    </source>
</evidence>
<dbReference type="CDD" id="cd03278">
    <property type="entry name" value="ABC_SMC_barmotin"/>
    <property type="match status" value="1"/>
</dbReference>
<dbReference type="GO" id="GO:0007062">
    <property type="term" value="P:sister chromatid cohesion"/>
    <property type="evidence" value="ECO:0007669"/>
    <property type="project" value="InterPro"/>
</dbReference>
<accession>G4QAB4</accession>
<gene>
    <name evidence="6" type="primary">smc</name>
    <name evidence="9" type="ordered locus">TASI_0508</name>
</gene>
<dbReference type="Proteomes" id="UP000009284">
    <property type="component" value="Chromosome"/>
</dbReference>
<dbReference type="GO" id="GO:0005694">
    <property type="term" value="C:chromosome"/>
    <property type="evidence" value="ECO:0007669"/>
    <property type="project" value="InterPro"/>
</dbReference>
<evidence type="ECO:0000259" key="7">
    <source>
        <dbReference type="Pfam" id="PF02463"/>
    </source>
</evidence>
<feature type="coiled-coil region" evidence="6">
    <location>
        <begin position="384"/>
        <end position="425"/>
    </location>
</feature>
<dbReference type="InterPro" id="IPR027417">
    <property type="entry name" value="P-loop_NTPase"/>
</dbReference>
<dbReference type="GO" id="GO:0016887">
    <property type="term" value="F:ATP hydrolysis activity"/>
    <property type="evidence" value="ECO:0007669"/>
    <property type="project" value="InterPro"/>
</dbReference>
<dbReference type="Gene3D" id="3.40.50.300">
    <property type="entry name" value="P-loop containing nucleotide triphosphate hydrolases"/>
    <property type="match status" value="2"/>
</dbReference>
<dbReference type="GO" id="GO:0005737">
    <property type="term" value="C:cytoplasm"/>
    <property type="evidence" value="ECO:0007669"/>
    <property type="project" value="UniProtKB-SubCell"/>
</dbReference>
<comment type="domain">
    <text evidence="6">Contains large globular domains required for ATP hydrolysis at each terminus and a third globular domain forming a flexible hinge near the middle of the molecule. These domains are separated by coiled-coil structures.</text>
</comment>
<dbReference type="AlphaFoldDB" id="G4QAB4"/>
<keyword evidence="2 6" id="KW-0547">Nucleotide-binding</keyword>
<dbReference type="InterPro" id="IPR010935">
    <property type="entry name" value="SMC_hinge"/>
</dbReference>
<dbReference type="GO" id="GO:0003677">
    <property type="term" value="F:DNA binding"/>
    <property type="evidence" value="ECO:0007669"/>
    <property type="project" value="UniProtKB-UniRule"/>
</dbReference>
<dbReference type="GO" id="GO:0006260">
    <property type="term" value="P:DNA replication"/>
    <property type="evidence" value="ECO:0007669"/>
    <property type="project" value="UniProtKB-UniRule"/>
</dbReference>
<feature type="domain" description="SMC hinge" evidence="8">
    <location>
        <begin position="522"/>
        <end position="618"/>
    </location>
</feature>
<dbReference type="GO" id="GO:0007059">
    <property type="term" value="P:chromosome segregation"/>
    <property type="evidence" value="ECO:0007669"/>
    <property type="project" value="UniProtKB-UniRule"/>
</dbReference>
<keyword evidence="3 6" id="KW-0067">ATP-binding</keyword>
<proteinExistence type="inferred from homology"/>
<evidence type="ECO:0000256" key="5">
    <source>
        <dbReference type="ARBA" id="ARBA00023125"/>
    </source>
</evidence>
<feature type="binding site" evidence="6">
    <location>
        <begin position="32"/>
        <end position="39"/>
    </location>
    <ligand>
        <name>ATP</name>
        <dbReference type="ChEBI" id="CHEBI:30616"/>
    </ligand>
</feature>
<protein>
    <recommendedName>
        <fullName evidence="6">Chromosome partition protein Smc</fullName>
    </recommendedName>
</protein>
<evidence type="ECO:0000259" key="8">
    <source>
        <dbReference type="Pfam" id="PF06470"/>
    </source>
</evidence>
<name>G4QAB4_TAYAM</name>
<feature type="coiled-coil region" evidence="6">
    <location>
        <begin position="679"/>
        <end position="839"/>
    </location>
</feature>
<reference key="1">
    <citation type="submission" date="2011-09" db="EMBL/GenBank/DDBJ databases">
        <title>Genomic characterization of the Taylorella genus.</title>
        <authorList>
            <person name="Hebert L."/>
            <person name="Moumen B."/>
            <person name="Pons N."/>
            <person name="Duquesne F."/>
            <person name="Breuil M.-F."/>
            <person name="Goux D."/>
            <person name="Batto J.-M."/>
            <person name="Renault P."/>
            <person name="Laugier C."/>
            <person name="Petry S."/>
        </authorList>
    </citation>
    <scope>NUCLEOTIDE SEQUENCE</scope>
    <source>
        <strain>MCE3</strain>
    </source>
</reference>
<dbReference type="NCBIfam" id="TIGR02168">
    <property type="entry name" value="SMC_prok_B"/>
    <property type="match status" value="1"/>
</dbReference>
<dbReference type="GO" id="GO:0030261">
    <property type="term" value="P:chromosome condensation"/>
    <property type="evidence" value="ECO:0007669"/>
    <property type="project" value="InterPro"/>
</dbReference>
<feature type="coiled-coil region" evidence="6">
    <location>
        <begin position="908"/>
        <end position="942"/>
    </location>
</feature>
<sequence length="1173" mass="133135">MRLTHIKLSGFKSFVETIDIAIPSNLVGIVGPNGCGKSNIIDAVRWVLGESKASELRGESMQDVIFNGSTNRKPAGRCSVELVFDNSEGRLQGQWSSYTEISIKRVLTREGSSSYYINNQSVRRKDVYDVFLGTGLGSRGYAIIGQGMINRIIEAKPEEMRVYLEEVAGVSRYKERRRETENRLSDTQENLQRVNDIESELDKQIEKLNVQSEEASKYNTLVSEAQKMEHVFWYLKEASALKDQISIKEKLASSTTELEKLMAELKTAELEVENKRQAYQSVSDSMRDAQAGFYETNNSVIKLESESKHLSDAKTRLNEQNKQLSEKLLQWKDQIKFLDEELSKNDVDIASKKNLLDDLKTQEIELSKGLPELESIAHQSSRQKDERRSEIGKLEQAIALLRQKVQDYERNKSRLSSKMESLNKEKSSIDIPKTDGTEMLVKQMTSLTDKQAVHEEEFFKLEESLGVTSKALNKAREIADEDLKNYSQSNAKLTALQNLQNEIQSKGALEAWLKKHDLSSSKRLWQQVHIEPGWEVALESVLRERLMGVEIQNILDIKEFLSSKPPARFSFFKKITQFIEPQSSDFNSLFSKLKVHDQDLKNSLHKWLGGIFVLENLEGLDAKIQTLKAGECFVSKEGHIIDETGVLLYAPENEQAGILARQQEIENLEKLTKAQKLQSNESNEKLNNLISESNRLQQQLETSRVNLSNITKQIHNLEIEQNRQKSKLEQALVLSERLDKDLAETKTQLNEVEKAIVGFEEDLHTEEANLKVYKDKFRELQNESAQKYDNYNALLNKVQSIRADIREAKLLFESLGSRKSELERNKGIATKQIETLTLEQERLNNDLLGFDEAACNTALQEALNLREAKSQALNDIKISLDNVAFELKKIDENRLTISHNIDPLRDAITKLQLDEQAARIQAEQYSEKLNEAQISRAHIKDELVELPSEWSKVTWLQSQIANRHRQVEAMGAVNLAALEELEQANERKLFLVKQIDDLEEAIVTLEDAIYKIDKETSELLSNTFNEANKHFADMFPKLFGGGEAKLRLIGDEILSSGVEVMAHPPGKRNTSIHLLSGGEKALTAIALVFALFKLNPAPFCLLDEVDAPLDDANTERYAKLVSEMSKDIQFIFISHNKIAMQMAHQLIGVTQQEQGVSRIVAVDIESAVKLVDS</sequence>
<organism evidence="9 10">
    <name type="scientific">Taylorella asinigenitalis (strain MCE3)</name>
    <dbReference type="NCBI Taxonomy" id="1008459"/>
    <lineage>
        <taxon>Bacteria</taxon>
        <taxon>Pseudomonadati</taxon>
        <taxon>Pseudomonadota</taxon>
        <taxon>Betaproteobacteria</taxon>
        <taxon>Burkholderiales</taxon>
        <taxon>Alcaligenaceae</taxon>
        <taxon>Taylorella</taxon>
    </lineage>
</organism>
<dbReference type="InterPro" id="IPR024704">
    <property type="entry name" value="SMC"/>
</dbReference>
<dbReference type="HAMAP" id="MF_01894">
    <property type="entry name" value="Smc_prok"/>
    <property type="match status" value="1"/>
</dbReference>
<evidence type="ECO:0000256" key="2">
    <source>
        <dbReference type="ARBA" id="ARBA00022741"/>
    </source>
</evidence>
<dbReference type="PANTHER" id="PTHR43977">
    <property type="entry name" value="STRUCTURAL MAINTENANCE OF CHROMOSOMES PROTEIN 3"/>
    <property type="match status" value="1"/>
</dbReference>
<dbReference type="GO" id="GO:0005524">
    <property type="term" value="F:ATP binding"/>
    <property type="evidence" value="ECO:0007669"/>
    <property type="project" value="UniProtKB-UniRule"/>
</dbReference>
<dbReference type="InterPro" id="IPR003395">
    <property type="entry name" value="RecF/RecN/SMC_N"/>
</dbReference>
<keyword evidence="10" id="KW-1185">Reference proteome</keyword>
<dbReference type="HOGENOM" id="CLU_001042_2_2_4"/>
<feature type="coiled-coil region" evidence="6">
    <location>
        <begin position="170"/>
        <end position="214"/>
    </location>
</feature>
<evidence type="ECO:0000256" key="1">
    <source>
        <dbReference type="ARBA" id="ARBA00022490"/>
    </source>
</evidence>
<evidence type="ECO:0000256" key="3">
    <source>
        <dbReference type="ARBA" id="ARBA00022840"/>
    </source>
</evidence>
<evidence type="ECO:0000313" key="9">
    <source>
        <dbReference type="EMBL" id="AEP36283.1"/>
    </source>
</evidence>
<dbReference type="PIRSF" id="PIRSF005719">
    <property type="entry name" value="SMC"/>
    <property type="match status" value="1"/>
</dbReference>
<feature type="domain" description="RecF/RecN/SMC N-terminal" evidence="7">
    <location>
        <begin position="3"/>
        <end position="139"/>
    </location>
</feature>
<reference evidence="9 10" key="2">
    <citation type="journal article" date="2012" name="PLoS ONE">
        <title>Genomic characterization of the taylorella genus.</title>
        <authorList>
            <person name="Hebert L."/>
            <person name="Moumen B."/>
            <person name="Pons N."/>
            <person name="Duquesne F."/>
            <person name="Breuil M.F."/>
            <person name="Goux D."/>
            <person name="Batto J.M."/>
            <person name="Laugier C."/>
            <person name="Renault P."/>
            <person name="Petry S."/>
        </authorList>
    </citation>
    <scope>NUCLEOTIDE SEQUENCE [LARGE SCALE GENOMIC DNA]</scope>
    <source>
        <strain evidence="9 10">MCE3</strain>
    </source>
</reference>
<dbReference type="eggNOG" id="COG1196">
    <property type="taxonomic scope" value="Bacteria"/>
</dbReference>